<evidence type="ECO:0000313" key="2">
    <source>
        <dbReference type="Proteomes" id="UP000476820"/>
    </source>
</evidence>
<organism evidence="1 2">
    <name type="scientific">Clostridium botulinum</name>
    <dbReference type="NCBI Taxonomy" id="1491"/>
    <lineage>
        <taxon>Bacteria</taxon>
        <taxon>Bacillati</taxon>
        <taxon>Bacillota</taxon>
        <taxon>Clostridia</taxon>
        <taxon>Eubacteriales</taxon>
        <taxon>Clostridiaceae</taxon>
        <taxon>Clostridium</taxon>
    </lineage>
</organism>
<dbReference type="EMBL" id="SWOV01000014">
    <property type="protein sequence ID" value="NFF87677.1"/>
    <property type="molecule type" value="Genomic_DNA"/>
</dbReference>
<dbReference type="InterPro" id="IPR032111">
    <property type="entry name" value="Clostridium_phage_holin"/>
</dbReference>
<evidence type="ECO:0000313" key="1">
    <source>
        <dbReference type="EMBL" id="NFF87677.1"/>
    </source>
</evidence>
<sequence>MEYTNLVQFIPESLFIVIAGIYVVGIFLKKLESIQDKYITSILMLFGITFAILLSIINTEYRVTLDVIVNGTLQGVLCWGVAVGINQTAKQLNKQE</sequence>
<proteinExistence type="predicted"/>
<comment type="caution">
    <text evidence="1">The sequence shown here is derived from an EMBL/GenBank/DDBJ whole genome shotgun (WGS) entry which is preliminary data.</text>
</comment>
<accession>A0A0L9YAB7</accession>
<dbReference type="RefSeq" id="WP_053342045.1">
    <property type="nucleotide sequence ID" value="NZ_JACBEK010000004.1"/>
</dbReference>
<evidence type="ECO:0008006" key="3">
    <source>
        <dbReference type="Google" id="ProtNLM"/>
    </source>
</evidence>
<gene>
    <name evidence="1" type="ORF">FC774_07290</name>
</gene>
<dbReference type="AlphaFoldDB" id="A0A0L9YAB7"/>
<reference evidence="1 2" key="1">
    <citation type="submission" date="2019-04" db="EMBL/GenBank/DDBJ databases">
        <title>Genome sequencing of Clostridium botulinum Groups I-IV and Clostridium butyricum.</title>
        <authorList>
            <person name="Brunt J."/>
            <person name="Van Vliet A.H.M."/>
            <person name="Stringer S.C."/>
            <person name="Carter A.T."/>
            <person name="Peck M.W."/>
        </authorList>
    </citation>
    <scope>NUCLEOTIDE SEQUENCE [LARGE SCALE GENOMIC DNA]</scope>
    <source>
        <strain evidence="1 2">1605</strain>
    </source>
</reference>
<dbReference type="OrthoDB" id="1933368at2"/>
<dbReference type="Proteomes" id="UP000476820">
    <property type="component" value="Unassembled WGS sequence"/>
</dbReference>
<protein>
    <recommendedName>
        <fullName evidence="3">Holin</fullName>
    </recommendedName>
</protein>
<name>A0A0L9YAB7_CLOBO</name>
<dbReference type="Pfam" id="PF16079">
    <property type="entry name" value="Phage_holin_5_2"/>
    <property type="match status" value="1"/>
</dbReference>